<evidence type="ECO:0000313" key="1">
    <source>
        <dbReference type="EMBL" id="CAI5787765.1"/>
    </source>
</evidence>
<evidence type="ECO:0000313" key="2">
    <source>
        <dbReference type="Proteomes" id="UP001178461"/>
    </source>
</evidence>
<proteinExistence type="predicted"/>
<dbReference type="EMBL" id="OX395136">
    <property type="protein sequence ID" value="CAI5787765.1"/>
    <property type="molecule type" value="Genomic_DNA"/>
</dbReference>
<dbReference type="Proteomes" id="UP001178461">
    <property type="component" value="Chromosome 11"/>
</dbReference>
<dbReference type="AlphaFoldDB" id="A0AA35PJ30"/>
<name>A0AA35PJ30_9SAUR</name>
<organism evidence="1 2">
    <name type="scientific">Podarcis lilfordi</name>
    <name type="common">Lilford's wall lizard</name>
    <dbReference type="NCBI Taxonomy" id="74358"/>
    <lineage>
        <taxon>Eukaryota</taxon>
        <taxon>Metazoa</taxon>
        <taxon>Chordata</taxon>
        <taxon>Craniata</taxon>
        <taxon>Vertebrata</taxon>
        <taxon>Euteleostomi</taxon>
        <taxon>Lepidosauria</taxon>
        <taxon>Squamata</taxon>
        <taxon>Bifurcata</taxon>
        <taxon>Unidentata</taxon>
        <taxon>Episquamata</taxon>
        <taxon>Laterata</taxon>
        <taxon>Lacertibaenia</taxon>
        <taxon>Lacertidae</taxon>
        <taxon>Podarcis</taxon>
    </lineage>
</organism>
<gene>
    <name evidence="1" type="ORF">PODLI_1B008725</name>
</gene>
<reference evidence="1" key="1">
    <citation type="submission" date="2022-12" db="EMBL/GenBank/DDBJ databases">
        <authorList>
            <person name="Alioto T."/>
            <person name="Alioto T."/>
            <person name="Gomez Garrido J."/>
        </authorList>
    </citation>
    <scope>NUCLEOTIDE SEQUENCE</scope>
</reference>
<keyword evidence="2" id="KW-1185">Reference proteome</keyword>
<accession>A0AA35PJ30</accession>
<protein>
    <submittedName>
        <fullName evidence="1">Uncharacterized protein</fullName>
    </submittedName>
</protein>
<sequence>MFGSTSKWAATKITSNVIKIITKGNQQKSDPTVLAPAKVASENPRWRTGSIGTNRSFGRKENLTGAKAFGLGLDLIKANLTIDNHQYSPNIIRKEIKALKMTGVTFKQ</sequence>